<dbReference type="AlphaFoldDB" id="A0A9D1UBX3"/>
<gene>
    <name evidence="2" type="ORF">H9742_04465</name>
</gene>
<dbReference type="Proteomes" id="UP000824265">
    <property type="component" value="Unassembled WGS sequence"/>
</dbReference>
<evidence type="ECO:0000313" key="3">
    <source>
        <dbReference type="Proteomes" id="UP000824265"/>
    </source>
</evidence>
<keyword evidence="1" id="KW-0472">Membrane</keyword>
<reference evidence="2" key="2">
    <citation type="submission" date="2021-04" db="EMBL/GenBank/DDBJ databases">
        <authorList>
            <person name="Gilroy R."/>
        </authorList>
    </citation>
    <scope>NUCLEOTIDE SEQUENCE</scope>
    <source>
        <strain evidence="2">CHK195-6426</strain>
    </source>
</reference>
<proteinExistence type="predicted"/>
<accession>A0A9D1UBX3</accession>
<reference evidence="2" key="1">
    <citation type="journal article" date="2021" name="PeerJ">
        <title>Extensive microbial diversity within the chicken gut microbiome revealed by metagenomics and culture.</title>
        <authorList>
            <person name="Gilroy R."/>
            <person name="Ravi A."/>
            <person name="Getino M."/>
            <person name="Pursley I."/>
            <person name="Horton D.L."/>
            <person name="Alikhan N.F."/>
            <person name="Baker D."/>
            <person name="Gharbi K."/>
            <person name="Hall N."/>
            <person name="Watson M."/>
            <person name="Adriaenssens E.M."/>
            <person name="Foster-Nyarko E."/>
            <person name="Jarju S."/>
            <person name="Secka A."/>
            <person name="Antonio M."/>
            <person name="Oren A."/>
            <person name="Chaudhuri R.R."/>
            <person name="La Ragione R."/>
            <person name="Hildebrand F."/>
            <person name="Pallen M.J."/>
        </authorList>
    </citation>
    <scope>NUCLEOTIDE SEQUENCE</scope>
    <source>
        <strain evidence="2">CHK195-6426</strain>
    </source>
</reference>
<sequence length="76" mass="8679">MKKKHSAADVLEGLWIMIRAVMLFGILLTGLYLIFDMGFPFLVTIPVLAIYIVSMGAGMIRYGFHVMLHGYYEETY</sequence>
<dbReference type="EMBL" id="DXGH01000026">
    <property type="protein sequence ID" value="HIW80775.1"/>
    <property type="molecule type" value="Genomic_DNA"/>
</dbReference>
<feature type="transmembrane region" description="Helical" evidence="1">
    <location>
        <begin position="12"/>
        <end position="35"/>
    </location>
</feature>
<protein>
    <submittedName>
        <fullName evidence="2">Uncharacterized protein</fullName>
    </submittedName>
</protein>
<comment type="caution">
    <text evidence="2">The sequence shown here is derived from an EMBL/GenBank/DDBJ whole genome shotgun (WGS) entry which is preliminary data.</text>
</comment>
<feature type="transmembrane region" description="Helical" evidence="1">
    <location>
        <begin position="41"/>
        <end position="60"/>
    </location>
</feature>
<organism evidence="2 3">
    <name type="scientific">Candidatus Acetatifactor stercoripullorum</name>
    <dbReference type="NCBI Taxonomy" id="2838414"/>
    <lineage>
        <taxon>Bacteria</taxon>
        <taxon>Bacillati</taxon>
        <taxon>Bacillota</taxon>
        <taxon>Clostridia</taxon>
        <taxon>Lachnospirales</taxon>
        <taxon>Lachnospiraceae</taxon>
        <taxon>Acetatifactor</taxon>
    </lineage>
</organism>
<evidence type="ECO:0000256" key="1">
    <source>
        <dbReference type="SAM" id="Phobius"/>
    </source>
</evidence>
<keyword evidence="1" id="KW-0812">Transmembrane</keyword>
<keyword evidence="1" id="KW-1133">Transmembrane helix</keyword>
<dbReference type="RefSeq" id="WP_318705238.1">
    <property type="nucleotide sequence ID" value="NZ_CALWMU010000049.1"/>
</dbReference>
<name>A0A9D1UBX3_9FIRM</name>
<evidence type="ECO:0000313" key="2">
    <source>
        <dbReference type="EMBL" id="HIW80775.1"/>
    </source>
</evidence>